<sequence>MANTELRRALRRIDLASAAHAIGRFAYPMRVTCPSCSTPLAPGWDHEWRCASCGKEGDVIDYLRAHGMSFTQAQQLVLANVDRWVSWGRRALREALPLTSVLGELEVSLHGNTIRCLVAENHRRGDLRPSCTVYADAVHCFACGFHADAIAVWRMVRGCDYPTARRELLILAQQGRDSVAVQVPDRVPARNGLDFVPLFDDVLACCPPLPVTTGGQYLRSRGIDVEAAHELGVRWLSNVSLGRIHRLLDRLPSGTGADAGLLDSHGRFTLRCHRLVIPARAGGGIVWMQGRSTRPDVPKPRRWRSLPSIRPYPVGLDLLDAAPLSRPVFLAEGMTDWMALATHGYLSLAWPGAYAPLRQWLRLLSGREIVLAFDPDEAGDRGAIQLRADLKTVGIVPLRVPLPAGVDVCEFLHRASAAGQAARLPDPVSVPDS</sequence>
<dbReference type="SUPFAM" id="SSF56731">
    <property type="entry name" value="DNA primase core"/>
    <property type="match status" value="1"/>
</dbReference>
<dbReference type="Gene3D" id="3.90.580.10">
    <property type="entry name" value="Zinc finger, CHC2-type domain"/>
    <property type="match status" value="1"/>
</dbReference>
<dbReference type="CDD" id="cd01029">
    <property type="entry name" value="TOPRIM_primases"/>
    <property type="match status" value="1"/>
</dbReference>
<dbReference type="PANTHER" id="PTHR30313:SF2">
    <property type="entry name" value="DNA PRIMASE"/>
    <property type="match status" value="1"/>
</dbReference>
<keyword evidence="2" id="KW-1185">Reference proteome</keyword>
<dbReference type="Gene3D" id="3.40.1360.10">
    <property type="match status" value="1"/>
</dbReference>
<protein>
    <submittedName>
        <fullName evidence="1">DNA primase</fullName>
    </submittedName>
</protein>
<dbReference type="Pfam" id="PF13155">
    <property type="entry name" value="Toprim_2"/>
    <property type="match status" value="1"/>
</dbReference>
<reference evidence="1 2" key="1">
    <citation type="submission" date="2021-03" db="EMBL/GenBank/DDBJ databases">
        <title>Sequencing the genomes of 1000 actinobacteria strains.</title>
        <authorList>
            <person name="Klenk H.-P."/>
        </authorList>
    </citation>
    <scope>NUCLEOTIDE SEQUENCE [LARGE SCALE GENOMIC DNA]</scope>
    <source>
        <strain evidence="1 2">DSM 44580</strain>
    </source>
</reference>
<evidence type="ECO:0000313" key="1">
    <source>
        <dbReference type="EMBL" id="MBP2477591.1"/>
    </source>
</evidence>
<name>A0ABS5AMF7_9PSEU</name>
<dbReference type="SUPFAM" id="SSF57783">
    <property type="entry name" value="Zinc beta-ribbon"/>
    <property type="match status" value="1"/>
</dbReference>
<proteinExistence type="predicted"/>
<dbReference type="InterPro" id="IPR034154">
    <property type="entry name" value="TOPRIM_DnaG/twinkle"/>
</dbReference>
<accession>A0ABS5AMF7</accession>
<organism evidence="1 2">
    <name type="scientific">Crossiella equi</name>
    <dbReference type="NCBI Taxonomy" id="130796"/>
    <lineage>
        <taxon>Bacteria</taxon>
        <taxon>Bacillati</taxon>
        <taxon>Actinomycetota</taxon>
        <taxon>Actinomycetes</taxon>
        <taxon>Pseudonocardiales</taxon>
        <taxon>Pseudonocardiaceae</taxon>
        <taxon>Crossiella</taxon>
    </lineage>
</organism>
<dbReference type="Proteomes" id="UP001519363">
    <property type="component" value="Unassembled WGS sequence"/>
</dbReference>
<dbReference type="InterPro" id="IPR036977">
    <property type="entry name" value="DNA_primase_Znf_CHC2"/>
</dbReference>
<gene>
    <name evidence="1" type="ORF">JOF53_006463</name>
</gene>
<dbReference type="EMBL" id="JAGIOO010000001">
    <property type="protein sequence ID" value="MBP2477591.1"/>
    <property type="molecule type" value="Genomic_DNA"/>
</dbReference>
<dbReference type="InterPro" id="IPR050219">
    <property type="entry name" value="DnaG_primase"/>
</dbReference>
<evidence type="ECO:0000313" key="2">
    <source>
        <dbReference type="Proteomes" id="UP001519363"/>
    </source>
</evidence>
<dbReference type="PANTHER" id="PTHR30313">
    <property type="entry name" value="DNA PRIMASE"/>
    <property type="match status" value="1"/>
</dbReference>
<comment type="caution">
    <text evidence="1">The sequence shown here is derived from an EMBL/GenBank/DDBJ whole genome shotgun (WGS) entry which is preliminary data.</text>
</comment>
<dbReference type="RefSeq" id="WP_158103601.1">
    <property type="nucleotide sequence ID" value="NZ_JAGIOO010000001.1"/>
</dbReference>